<dbReference type="GO" id="GO:0005737">
    <property type="term" value="C:cytoplasm"/>
    <property type="evidence" value="ECO:0007669"/>
    <property type="project" value="TreeGrafter"/>
</dbReference>
<dbReference type="STRING" id="1296100.A0A1B9GAC0"/>
<dbReference type="VEuPathDB" id="FungiDB:I302_02817"/>
<dbReference type="Gene3D" id="3.10.310.10">
    <property type="entry name" value="Diaminopimelate Epimerase, Chain A, domain 1"/>
    <property type="match status" value="2"/>
</dbReference>
<dbReference type="GeneID" id="30207216"/>
<evidence type="ECO:0000256" key="1">
    <source>
        <dbReference type="ARBA" id="ARBA00008270"/>
    </source>
</evidence>
<dbReference type="InterPro" id="IPR003719">
    <property type="entry name" value="Phenazine_PhzF-like"/>
</dbReference>
<evidence type="ECO:0000313" key="5">
    <source>
        <dbReference type="Proteomes" id="UP000092730"/>
    </source>
</evidence>
<sequence>MSSSHLPPLPFHVLSAFAPTSGTGSQAALVIYPSNTDPRWLDDRYLLKVAGDFGYTATVHLAPSGKEGEEGEWEIRWFTAKSELALCGHGTISTSYILFQQYPHMNTLRYINPIAGRFQSTRLEVPLSSSASSSSSNEVEISLPSLPQEVLRSMGSGTPHEDGKGLRDALGVGEDEVLDISEFKYGVHKSLIVLVKGEVGLRELQVDIRGLGEIASGQIIITQISPESESSDNLVIKSRMFAPGIGIQEDTITGSAHTYLTNYYLLTPASRFLPHKFQQNPSGVTIQATQLSERGGGMKCILGEGNRTVRLIGKVREFGKGFLVDDDDV</sequence>
<dbReference type="RefSeq" id="XP_019049037.1">
    <property type="nucleotide sequence ID" value="XM_019189475.1"/>
</dbReference>
<dbReference type="GO" id="GO:0016853">
    <property type="term" value="F:isomerase activity"/>
    <property type="evidence" value="ECO:0007669"/>
    <property type="project" value="UniProtKB-KW"/>
</dbReference>
<dbReference type="SUPFAM" id="SSF54506">
    <property type="entry name" value="Diaminopimelate epimerase-like"/>
    <property type="match status" value="1"/>
</dbReference>
<dbReference type="EMBL" id="KI894019">
    <property type="protein sequence ID" value="OCF27967.1"/>
    <property type="molecule type" value="Genomic_DNA"/>
</dbReference>
<gene>
    <name evidence="3" type="ORF">I302_02817</name>
    <name evidence="4" type="ORF">I302_104109</name>
</gene>
<dbReference type="PIRSF" id="PIRSF016184">
    <property type="entry name" value="PhzC_PhzF"/>
    <property type="match status" value="1"/>
</dbReference>
<organism evidence="3">
    <name type="scientific">Kwoniella bestiolae CBS 10118</name>
    <dbReference type="NCBI Taxonomy" id="1296100"/>
    <lineage>
        <taxon>Eukaryota</taxon>
        <taxon>Fungi</taxon>
        <taxon>Dikarya</taxon>
        <taxon>Basidiomycota</taxon>
        <taxon>Agaricomycotina</taxon>
        <taxon>Tremellomycetes</taxon>
        <taxon>Tremellales</taxon>
        <taxon>Cryptococcaceae</taxon>
        <taxon>Kwoniella</taxon>
    </lineage>
</organism>
<keyword evidence="2" id="KW-0413">Isomerase</keyword>
<reference evidence="3" key="3">
    <citation type="submission" date="2014-01" db="EMBL/GenBank/DDBJ databases">
        <title>Evolution of pathogenesis and genome organization in the Tremellales.</title>
        <authorList>
            <person name="Cuomo C."/>
            <person name="Litvintseva A."/>
            <person name="Heitman J."/>
            <person name="Chen Y."/>
            <person name="Sun S."/>
            <person name="Springer D."/>
            <person name="Dromer F."/>
            <person name="Young S."/>
            <person name="Zeng Q."/>
            <person name="Chapman S."/>
            <person name="Gujja S."/>
            <person name="Saif S."/>
            <person name="Birren B."/>
        </authorList>
    </citation>
    <scope>NUCLEOTIDE SEQUENCE</scope>
    <source>
        <strain evidence="3">CBS 10118</strain>
    </source>
</reference>
<reference evidence="3" key="1">
    <citation type="submission" date="2013-07" db="EMBL/GenBank/DDBJ databases">
        <title>The Genome Sequence of Cryptococcus bestiolae CBS10118.</title>
        <authorList>
            <consortium name="The Broad Institute Genome Sequencing Platform"/>
            <person name="Cuomo C."/>
            <person name="Litvintseva A."/>
            <person name="Chen Y."/>
            <person name="Heitman J."/>
            <person name="Sun S."/>
            <person name="Springer D."/>
            <person name="Dromer F."/>
            <person name="Young S.K."/>
            <person name="Zeng Q."/>
            <person name="Gargeya S."/>
            <person name="Fitzgerald M."/>
            <person name="Abouelleil A."/>
            <person name="Alvarado L."/>
            <person name="Berlin A.M."/>
            <person name="Chapman S.B."/>
            <person name="Dewar J."/>
            <person name="Goldberg J."/>
            <person name="Griggs A."/>
            <person name="Gujja S."/>
            <person name="Hansen M."/>
            <person name="Howarth C."/>
            <person name="Imamovic A."/>
            <person name="Larimer J."/>
            <person name="McCowan C."/>
            <person name="Murphy C."/>
            <person name="Pearson M."/>
            <person name="Priest M."/>
            <person name="Roberts A."/>
            <person name="Saif S."/>
            <person name="Shea T."/>
            <person name="Sykes S."/>
            <person name="Wortman J."/>
            <person name="Nusbaum C."/>
            <person name="Birren B."/>
        </authorList>
    </citation>
    <scope>NUCLEOTIDE SEQUENCE [LARGE SCALE GENOMIC DNA]</scope>
    <source>
        <strain evidence="3">CBS 10118</strain>
    </source>
</reference>
<dbReference type="PANTHER" id="PTHR13774">
    <property type="entry name" value="PHENAZINE BIOSYNTHESIS PROTEIN"/>
    <property type="match status" value="1"/>
</dbReference>
<reference evidence="4" key="4">
    <citation type="submission" date="2024-02" db="EMBL/GenBank/DDBJ databases">
        <title>Comparative genomics of Cryptococcus and Kwoniella reveals pathogenesis evolution and contrasting modes of karyotype evolution via chromosome fusion or intercentromeric recombination.</title>
        <authorList>
            <person name="Coelho M.A."/>
            <person name="David-Palma M."/>
            <person name="Shea T."/>
            <person name="Bowers K."/>
            <person name="McGinley-Smith S."/>
            <person name="Mohammad A.W."/>
            <person name="Gnirke A."/>
            <person name="Yurkov A.M."/>
            <person name="Nowrousian M."/>
            <person name="Sun S."/>
            <person name="Cuomo C.A."/>
            <person name="Heitman J."/>
        </authorList>
    </citation>
    <scope>NUCLEOTIDE SEQUENCE</scope>
    <source>
        <strain evidence="4">CBS 10118</strain>
    </source>
</reference>
<dbReference type="PANTHER" id="PTHR13774:SF17">
    <property type="entry name" value="PHENAZINE BIOSYNTHESIS-LIKE DOMAIN-CONTAINING PROTEIN"/>
    <property type="match status" value="1"/>
</dbReference>
<protein>
    <recommendedName>
        <fullName evidence="6">Phenazine biosynthesis protein</fullName>
    </recommendedName>
</protein>
<dbReference type="Pfam" id="PF02567">
    <property type="entry name" value="PhzC-PhzF"/>
    <property type="match status" value="1"/>
</dbReference>
<evidence type="ECO:0000256" key="2">
    <source>
        <dbReference type="ARBA" id="ARBA00023235"/>
    </source>
</evidence>
<evidence type="ECO:0000313" key="4">
    <source>
        <dbReference type="EMBL" id="WVW82104.1"/>
    </source>
</evidence>
<dbReference type="KEGG" id="kbi:30207216"/>
<dbReference type="NCBIfam" id="TIGR00654">
    <property type="entry name" value="PhzF_family"/>
    <property type="match status" value="1"/>
</dbReference>
<reference evidence="4" key="2">
    <citation type="submission" date="2013-07" db="EMBL/GenBank/DDBJ databases">
        <authorList>
            <consortium name="The Broad Institute Genome Sequencing Platform"/>
            <person name="Cuomo C."/>
            <person name="Litvintseva A."/>
            <person name="Chen Y."/>
            <person name="Heitman J."/>
            <person name="Sun S."/>
            <person name="Springer D."/>
            <person name="Dromer F."/>
            <person name="Young S.K."/>
            <person name="Zeng Q."/>
            <person name="Gargeya S."/>
            <person name="Fitzgerald M."/>
            <person name="Abouelleil A."/>
            <person name="Alvarado L."/>
            <person name="Berlin A.M."/>
            <person name="Chapman S.B."/>
            <person name="Dewar J."/>
            <person name="Goldberg J."/>
            <person name="Griggs A."/>
            <person name="Gujja S."/>
            <person name="Hansen M."/>
            <person name="Howarth C."/>
            <person name="Imamovic A."/>
            <person name="Larimer J."/>
            <person name="McCowan C."/>
            <person name="Murphy C."/>
            <person name="Pearson M."/>
            <person name="Priest M."/>
            <person name="Roberts A."/>
            <person name="Saif S."/>
            <person name="Shea T."/>
            <person name="Sykes S."/>
            <person name="Wortman J."/>
            <person name="Nusbaum C."/>
            <person name="Birren B."/>
        </authorList>
    </citation>
    <scope>NUCLEOTIDE SEQUENCE</scope>
    <source>
        <strain evidence="4">CBS 10118</strain>
    </source>
</reference>
<dbReference type="EMBL" id="CP144542">
    <property type="protein sequence ID" value="WVW82104.1"/>
    <property type="molecule type" value="Genomic_DNA"/>
</dbReference>
<proteinExistence type="inferred from homology"/>
<dbReference type="OrthoDB" id="75169at2759"/>
<evidence type="ECO:0000313" key="3">
    <source>
        <dbReference type="EMBL" id="OCF27967.1"/>
    </source>
</evidence>
<accession>A0A1B9GAC0</accession>
<name>A0A1B9GAC0_9TREE</name>
<keyword evidence="5" id="KW-1185">Reference proteome</keyword>
<comment type="similarity">
    <text evidence="1">Belongs to the PhzF family.</text>
</comment>
<evidence type="ECO:0008006" key="6">
    <source>
        <dbReference type="Google" id="ProtNLM"/>
    </source>
</evidence>
<dbReference type="AlphaFoldDB" id="A0A1B9GAC0"/>
<dbReference type="Proteomes" id="UP000092730">
    <property type="component" value="Chromosome 2"/>
</dbReference>